<dbReference type="FunCoup" id="A0A2K1KMK2">
    <property type="interactions" value="30"/>
</dbReference>
<protein>
    <submittedName>
        <fullName evidence="5 6">Uncharacterized protein</fullName>
    </submittedName>
</protein>
<organism evidence="5">
    <name type="scientific">Physcomitrium patens</name>
    <name type="common">Spreading-leaved earth moss</name>
    <name type="synonym">Physcomitrella patens</name>
    <dbReference type="NCBI Taxonomy" id="3218"/>
    <lineage>
        <taxon>Eukaryota</taxon>
        <taxon>Viridiplantae</taxon>
        <taxon>Streptophyta</taxon>
        <taxon>Embryophyta</taxon>
        <taxon>Bryophyta</taxon>
        <taxon>Bryophytina</taxon>
        <taxon>Bryopsida</taxon>
        <taxon>Funariidae</taxon>
        <taxon>Funariales</taxon>
        <taxon>Funariaceae</taxon>
        <taxon>Physcomitrium</taxon>
    </lineage>
</organism>
<dbReference type="InterPro" id="IPR015202">
    <property type="entry name" value="GO-like_E_set"/>
</dbReference>
<evidence type="ECO:0000256" key="2">
    <source>
        <dbReference type="SAM" id="SignalP"/>
    </source>
</evidence>
<dbReference type="Gene3D" id="2.130.10.80">
    <property type="entry name" value="Galactose oxidase/kelch, beta-propeller"/>
    <property type="match status" value="1"/>
</dbReference>
<dbReference type="Pfam" id="PF09118">
    <property type="entry name" value="GO-like_E_set"/>
    <property type="match status" value="1"/>
</dbReference>
<dbReference type="RefSeq" id="XP_024372665.1">
    <property type="nucleotide sequence ID" value="XM_024516897.2"/>
</dbReference>
<dbReference type="OMA" id="TDAWENS"/>
<dbReference type="CDD" id="cd02851">
    <property type="entry name" value="E_set_GO_C"/>
    <property type="match status" value="1"/>
</dbReference>
<gene>
    <name evidence="6" type="primary">LOC112280934</name>
    <name evidence="5" type="ORF">PHYPA_005902</name>
</gene>
<dbReference type="AlphaFoldDB" id="A0A2K1KMK2"/>
<evidence type="ECO:0000313" key="5">
    <source>
        <dbReference type="EMBL" id="PNR55009.1"/>
    </source>
</evidence>
<dbReference type="OrthoDB" id="2019572at2759"/>
<dbReference type="InterPro" id="IPR013783">
    <property type="entry name" value="Ig-like_fold"/>
</dbReference>
<feature type="domain" description="Glyoxal oxidase N-terminal" evidence="3">
    <location>
        <begin position="48"/>
        <end position="429"/>
    </location>
</feature>
<dbReference type="EnsemblPlants" id="Pp3c4_7540V3.1">
    <property type="protein sequence ID" value="PAC:32919912.CDS.1"/>
    <property type="gene ID" value="Pp3c4_7540"/>
</dbReference>
<dbReference type="EnsemblPlants" id="Pp3c4_7540V3.2">
    <property type="protein sequence ID" value="PAC:32919913.CDS.1"/>
    <property type="gene ID" value="Pp3c4_7540"/>
</dbReference>
<dbReference type="InterPro" id="IPR009880">
    <property type="entry name" value="Glyoxal_oxidase_N"/>
</dbReference>
<feature type="chain" id="PRO_5043158337" evidence="2">
    <location>
        <begin position="23"/>
        <end position="541"/>
    </location>
</feature>
<dbReference type="SUPFAM" id="SSF81296">
    <property type="entry name" value="E set domains"/>
    <property type="match status" value="1"/>
</dbReference>
<dbReference type="PANTHER" id="PTHR32208:SF71">
    <property type="entry name" value="GLYOXAL OXIDASE-RELATED PROTEIN"/>
    <property type="match status" value="1"/>
</dbReference>
<reference evidence="6" key="3">
    <citation type="submission" date="2020-12" db="UniProtKB">
        <authorList>
            <consortium name="EnsemblPlants"/>
        </authorList>
    </citation>
    <scope>IDENTIFICATION</scope>
</reference>
<dbReference type="EMBL" id="ABEU02000004">
    <property type="protein sequence ID" value="PNR55009.1"/>
    <property type="molecule type" value="Genomic_DNA"/>
</dbReference>
<sequence>MENKDSRVLALCILGILSWARSFSGAAGARWVGDSWELVVKNAGVSAMHMALTHTNRVIMFDRTDYGPSQIKLPGGFCRKNPRDLALKVDCWAHSIELDLTTSKIRPLTVMTDTWCSSGAFQADGSLTQTGGWNDGGTAVRKIGYTGLDDWKEFENSLAAARWYATNQILPDGRQIVIGGRRQFNYEFVPRFRGEGVHPLPLLAQTNDPEAENNLYPFVHLSTDGNLFIFANQDSILLNYKTGKEVRRFPRLAGGPRNYPSSGSSVLLPITAVDGYKAAEVLVCGGSPQGSFQNVGLGKFAQALQTCGRILITSPNPQWAIENMPSPRVMGDMLILPTAEVLIINGAKFGTAGWGVARQPSLGPVLYTPETRRFQEMTPSAIPRLYHSTAIVLPDGKILVAGSNPNPGYSFVGVLNPTELRIEKYSPYYLYKGYNFRRPHITNIDNANPKYGAAFKVTFKVATAPTGVKFHLYAPPFVTHTYSMNQRMLVLGSKPPVAVGGGLYAATVVAPPTGVIAPAGYYMLTVINGGTPSPSAWLHVD</sequence>
<keyword evidence="1 2" id="KW-0732">Signal</keyword>
<dbReference type="KEGG" id="ppp:112280934"/>
<evidence type="ECO:0000313" key="6">
    <source>
        <dbReference type="EnsemblPlants" id="PAC:32919912.CDS.1"/>
    </source>
</evidence>
<dbReference type="Proteomes" id="UP000006727">
    <property type="component" value="Chromosome 4"/>
</dbReference>
<proteinExistence type="predicted"/>
<evidence type="ECO:0000259" key="3">
    <source>
        <dbReference type="Pfam" id="PF07250"/>
    </source>
</evidence>
<accession>A0A2K1KMK2</accession>
<dbReference type="InterPro" id="IPR011043">
    <property type="entry name" value="Gal_Oxase/kelch_b-propeller"/>
</dbReference>
<keyword evidence="7" id="KW-1185">Reference proteome</keyword>
<dbReference type="Gramene" id="Pp3c4_7540V3.2">
    <property type="protein sequence ID" value="PAC:32919913.CDS.1"/>
    <property type="gene ID" value="Pp3c4_7540"/>
</dbReference>
<dbReference type="Gene3D" id="2.60.40.10">
    <property type="entry name" value="Immunoglobulins"/>
    <property type="match status" value="1"/>
</dbReference>
<feature type="domain" description="Galactose oxidase-like Early set" evidence="4">
    <location>
        <begin position="438"/>
        <end position="540"/>
    </location>
</feature>
<reference evidence="5 7" key="1">
    <citation type="journal article" date="2008" name="Science">
        <title>The Physcomitrella genome reveals evolutionary insights into the conquest of land by plants.</title>
        <authorList>
            <person name="Rensing S."/>
            <person name="Lang D."/>
            <person name="Zimmer A."/>
            <person name="Terry A."/>
            <person name="Salamov A."/>
            <person name="Shapiro H."/>
            <person name="Nishiyama T."/>
            <person name="Perroud P.-F."/>
            <person name="Lindquist E."/>
            <person name="Kamisugi Y."/>
            <person name="Tanahashi T."/>
            <person name="Sakakibara K."/>
            <person name="Fujita T."/>
            <person name="Oishi K."/>
            <person name="Shin-I T."/>
            <person name="Kuroki Y."/>
            <person name="Toyoda A."/>
            <person name="Suzuki Y."/>
            <person name="Hashimoto A."/>
            <person name="Yamaguchi K."/>
            <person name="Sugano A."/>
            <person name="Kohara Y."/>
            <person name="Fujiyama A."/>
            <person name="Anterola A."/>
            <person name="Aoki S."/>
            <person name="Ashton N."/>
            <person name="Barbazuk W.B."/>
            <person name="Barker E."/>
            <person name="Bennetzen J."/>
            <person name="Bezanilla M."/>
            <person name="Blankenship R."/>
            <person name="Cho S.H."/>
            <person name="Dutcher S."/>
            <person name="Estelle M."/>
            <person name="Fawcett J.A."/>
            <person name="Gundlach H."/>
            <person name="Hanada K."/>
            <person name="Heyl A."/>
            <person name="Hicks K.A."/>
            <person name="Hugh J."/>
            <person name="Lohr M."/>
            <person name="Mayer K."/>
            <person name="Melkozernov A."/>
            <person name="Murata T."/>
            <person name="Nelson D."/>
            <person name="Pils B."/>
            <person name="Prigge M."/>
            <person name="Reiss B."/>
            <person name="Renner T."/>
            <person name="Rombauts S."/>
            <person name="Rushton P."/>
            <person name="Sanderfoot A."/>
            <person name="Schween G."/>
            <person name="Shiu S.-H."/>
            <person name="Stueber K."/>
            <person name="Theodoulou F.L."/>
            <person name="Tu H."/>
            <person name="Van de Peer Y."/>
            <person name="Verrier P.J."/>
            <person name="Waters E."/>
            <person name="Wood A."/>
            <person name="Yang L."/>
            <person name="Cove D."/>
            <person name="Cuming A."/>
            <person name="Hasebe M."/>
            <person name="Lucas S."/>
            <person name="Mishler D.B."/>
            <person name="Reski R."/>
            <person name="Grigoriev I."/>
            <person name="Quatrano R.S."/>
            <person name="Boore J.L."/>
        </authorList>
    </citation>
    <scope>NUCLEOTIDE SEQUENCE [LARGE SCALE GENOMIC DNA]</scope>
    <source>
        <strain evidence="6 7">cv. Gransden 2004</strain>
    </source>
</reference>
<dbReference type="STRING" id="3218.A0A2K1KMK2"/>
<dbReference type="GeneID" id="112280934"/>
<dbReference type="InterPro" id="IPR014756">
    <property type="entry name" value="Ig_E-set"/>
</dbReference>
<dbReference type="PANTHER" id="PTHR32208">
    <property type="entry name" value="SECRETED PROTEIN-RELATED"/>
    <property type="match status" value="1"/>
</dbReference>
<dbReference type="SUPFAM" id="SSF50965">
    <property type="entry name" value="Galactose oxidase, central domain"/>
    <property type="match status" value="1"/>
</dbReference>
<reference evidence="5 7" key="2">
    <citation type="journal article" date="2018" name="Plant J.">
        <title>The Physcomitrella patens chromosome-scale assembly reveals moss genome structure and evolution.</title>
        <authorList>
            <person name="Lang D."/>
            <person name="Ullrich K.K."/>
            <person name="Murat F."/>
            <person name="Fuchs J."/>
            <person name="Jenkins J."/>
            <person name="Haas F.B."/>
            <person name="Piednoel M."/>
            <person name="Gundlach H."/>
            <person name="Van Bel M."/>
            <person name="Meyberg R."/>
            <person name="Vives C."/>
            <person name="Morata J."/>
            <person name="Symeonidi A."/>
            <person name="Hiss M."/>
            <person name="Muchero W."/>
            <person name="Kamisugi Y."/>
            <person name="Saleh O."/>
            <person name="Blanc G."/>
            <person name="Decker E.L."/>
            <person name="van Gessel N."/>
            <person name="Grimwood J."/>
            <person name="Hayes R.D."/>
            <person name="Graham S.W."/>
            <person name="Gunter L.E."/>
            <person name="McDaniel S.F."/>
            <person name="Hoernstein S.N.W."/>
            <person name="Larsson A."/>
            <person name="Li F.W."/>
            <person name="Perroud P.F."/>
            <person name="Phillips J."/>
            <person name="Ranjan P."/>
            <person name="Rokshar D.S."/>
            <person name="Rothfels C.J."/>
            <person name="Schneider L."/>
            <person name="Shu S."/>
            <person name="Stevenson D.W."/>
            <person name="Thummler F."/>
            <person name="Tillich M."/>
            <person name="Villarreal Aguilar J.C."/>
            <person name="Widiez T."/>
            <person name="Wong G.K."/>
            <person name="Wymore A."/>
            <person name="Zhang Y."/>
            <person name="Zimmer A.D."/>
            <person name="Quatrano R.S."/>
            <person name="Mayer K.F.X."/>
            <person name="Goodstein D."/>
            <person name="Casacuberta J.M."/>
            <person name="Vandepoele K."/>
            <person name="Reski R."/>
            <person name="Cuming A.C."/>
            <person name="Tuskan G.A."/>
            <person name="Maumus F."/>
            <person name="Salse J."/>
            <person name="Schmutz J."/>
            <person name="Rensing S.A."/>
        </authorList>
    </citation>
    <scope>NUCLEOTIDE SEQUENCE [LARGE SCALE GENOMIC DNA]</scope>
    <source>
        <strain evidence="6 7">cv. Gransden 2004</strain>
    </source>
</reference>
<evidence type="ECO:0000259" key="4">
    <source>
        <dbReference type="Pfam" id="PF09118"/>
    </source>
</evidence>
<feature type="signal peptide" evidence="2">
    <location>
        <begin position="1"/>
        <end position="22"/>
    </location>
</feature>
<dbReference type="PaxDb" id="3218-PP1S143_112V6.1"/>
<dbReference type="InterPro" id="IPR037293">
    <property type="entry name" value="Gal_Oxidase_central_sf"/>
</dbReference>
<evidence type="ECO:0000313" key="7">
    <source>
        <dbReference type="Proteomes" id="UP000006727"/>
    </source>
</evidence>
<dbReference type="Pfam" id="PF07250">
    <property type="entry name" value="Glyoxal_oxid_N"/>
    <property type="match status" value="1"/>
</dbReference>
<dbReference type="Gramene" id="Pp3c4_7540V3.1">
    <property type="protein sequence ID" value="PAC:32919912.CDS.1"/>
    <property type="gene ID" value="Pp3c4_7540"/>
</dbReference>
<name>A0A2K1KMK2_PHYPA</name>
<evidence type="ECO:0000256" key="1">
    <source>
        <dbReference type="ARBA" id="ARBA00022729"/>
    </source>
</evidence>